<evidence type="ECO:0000256" key="3">
    <source>
        <dbReference type="RuleBase" id="RU367070"/>
    </source>
</evidence>
<dbReference type="Gene3D" id="1.25.40.10">
    <property type="entry name" value="Tetratricopeptide repeat domain"/>
    <property type="match status" value="2"/>
</dbReference>
<keyword evidence="2 3" id="KW-0802">TPR repeat</keyword>
<accession>A0A9P1I8Y7</accession>
<evidence type="ECO:0000256" key="2">
    <source>
        <dbReference type="ARBA" id="ARBA00022803"/>
    </source>
</evidence>
<dbReference type="InterPro" id="IPR039941">
    <property type="entry name" value="TT30"/>
</dbReference>
<dbReference type="PANTHER" id="PTHR20931:SF0">
    <property type="entry name" value="TETRATRICOPEPTIDE REPEAT PROTEIN 30"/>
    <property type="match status" value="1"/>
</dbReference>
<evidence type="ECO:0000256" key="4">
    <source>
        <dbReference type="SAM" id="Coils"/>
    </source>
</evidence>
<protein>
    <recommendedName>
        <fullName evidence="3">Tetratricopeptide repeat protein 30</fullName>
    </recommendedName>
</protein>
<keyword evidence="3" id="KW-0966">Cell projection</keyword>
<evidence type="ECO:0000313" key="6">
    <source>
        <dbReference type="Proteomes" id="UP001152747"/>
    </source>
</evidence>
<comment type="caution">
    <text evidence="5">The sequence shown here is derived from an EMBL/GenBank/DDBJ whole genome shotgun (WGS) entry which is preliminary data.</text>
</comment>
<sequence>MAVIATIDDENLLNECIKLEAAIKYREEDVANSRILVEQLPQDDADLDINVACIEYKEGNYDTALSKFEQASQYSGYQPDLAYSIALCHYRKHDYQSALKFLTEIINEGVRKHPEFNIGMVSEGIDVVFVPNSLALHESALIEAFNLKFAIEYKSKDVKAANESLTDMPPRNEHDLDPVTLHNQALTSVETSDGFAKLQFLLSQNPFPPETFANLLFLYCKHEYYDLAADVLAENAHFTYKYLTPYQFDFIDALINLQTSPDDAIAKLEVMETEQLNALRQVAKEIQKKRDAEGGGGGADDDAEMRGLIEKYDNRLEYYLPTLMAHAKVYWEKRNYSAVERLFRNSVDYCREHDTWKLNVAHTIFMQEQKYKEAAGFYEPIVNKNYDNILEVPAIILANLCVCYIMTNQNEEAEEMMRKVEREEEEARENNPGEKYYHISIINLVIGSLYCSKGNFEFGLTRVIKALEPQEKKLGVDTWYYAKRCIVAALEIMAKHLLVIRDSVIHELIEFLEKCEMAGRNIYTFPEELLEGTAESKVKSTVTYEARMIKATLLNVSGF</sequence>
<dbReference type="GO" id="GO:0042073">
    <property type="term" value="P:intraciliary transport"/>
    <property type="evidence" value="ECO:0007669"/>
    <property type="project" value="UniProtKB-UniRule"/>
</dbReference>
<dbReference type="FunFam" id="1.25.40.10:FF:000186">
    <property type="entry name" value="Tetratricopeptide repeat domain 30A"/>
    <property type="match status" value="1"/>
</dbReference>
<comment type="function">
    <text evidence="3">Required for polyglutamylation of axonemal tubulin. Plays a role in anterograde intraflagellar transport (IFT), the process by which cilia precursors are transported from the base of the cilium to the site of their incorporation at the tip.</text>
</comment>
<organism evidence="5 6">
    <name type="scientific">Caenorhabditis angaria</name>
    <dbReference type="NCBI Taxonomy" id="860376"/>
    <lineage>
        <taxon>Eukaryota</taxon>
        <taxon>Metazoa</taxon>
        <taxon>Ecdysozoa</taxon>
        <taxon>Nematoda</taxon>
        <taxon>Chromadorea</taxon>
        <taxon>Rhabditida</taxon>
        <taxon>Rhabditina</taxon>
        <taxon>Rhabditomorpha</taxon>
        <taxon>Rhabditoidea</taxon>
        <taxon>Rhabditidae</taxon>
        <taxon>Peloderinae</taxon>
        <taxon>Caenorhabditis</taxon>
    </lineage>
</organism>
<comment type="subcellular location">
    <subcellularLocation>
        <location evidence="3">Cell projection</location>
        <location evidence="3">Cilium</location>
    </subcellularLocation>
</comment>
<gene>
    <name evidence="5" type="ORF">CAMP_LOCUS2900</name>
</gene>
<evidence type="ECO:0000313" key="5">
    <source>
        <dbReference type="EMBL" id="CAI5440263.1"/>
    </source>
</evidence>
<dbReference type="PANTHER" id="PTHR20931">
    <property type="entry name" value="TETRATRICOPEPTIDE REPEAT PROTEIN 30"/>
    <property type="match status" value="1"/>
</dbReference>
<dbReference type="AlphaFoldDB" id="A0A9P1I8Y7"/>
<dbReference type="GO" id="GO:0005879">
    <property type="term" value="C:axonemal microtubule"/>
    <property type="evidence" value="ECO:0007669"/>
    <property type="project" value="UniProtKB-UniRule"/>
</dbReference>
<reference evidence="5" key="1">
    <citation type="submission" date="2022-11" db="EMBL/GenBank/DDBJ databases">
        <authorList>
            <person name="Kikuchi T."/>
        </authorList>
    </citation>
    <scope>NUCLEOTIDE SEQUENCE</scope>
    <source>
        <strain evidence="5">PS1010</strain>
    </source>
</reference>
<dbReference type="SUPFAM" id="SSF48452">
    <property type="entry name" value="TPR-like"/>
    <property type="match status" value="2"/>
</dbReference>
<keyword evidence="3" id="KW-0970">Cilium biogenesis/degradation</keyword>
<comment type="similarity">
    <text evidence="3">Belongs to the TTC30/dfy-1/fleer family.</text>
</comment>
<feature type="coiled-coil region" evidence="4">
    <location>
        <begin position="403"/>
        <end position="430"/>
    </location>
</feature>
<proteinExistence type="inferred from homology"/>
<dbReference type="InterPro" id="IPR011990">
    <property type="entry name" value="TPR-like_helical_dom_sf"/>
</dbReference>
<keyword evidence="6" id="KW-1185">Reference proteome</keyword>
<dbReference type="OrthoDB" id="10249577at2759"/>
<keyword evidence="4" id="KW-0175">Coiled coil</keyword>
<keyword evidence="3" id="KW-0969">Cilium</keyword>
<dbReference type="Proteomes" id="UP001152747">
    <property type="component" value="Unassembled WGS sequence"/>
</dbReference>
<name>A0A9P1I8Y7_9PELO</name>
<dbReference type="GO" id="GO:0030992">
    <property type="term" value="C:intraciliary transport particle B"/>
    <property type="evidence" value="ECO:0007669"/>
    <property type="project" value="TreeGrafter"/>
</dbReference>
<dbReference type="GO" id="GO:0120170">
    <property type="term" value="F:intraciliary transport particle B binding"/>
    <property type="evidence" value="ECO:0007669"/>
    <property type="project" value="TreeGrafter"/>
</dbReference>
<dbReference type="Pfam" id="PF14559">
    <property type="entry name" value="TPR_19"/>
    <property type="match status" value="1"/>
</dbReference>
<evidence type="ECO:0000256" key="1">
    <source>
        <dbReference type="ARBA" id="ARBA00022737"/>
    </source>
</evidence>
<keyword evidence="1" id="KW-0677">Repeat</keyword>
<dbReference type="EMBL" id="CANHGI010000001">
    <property type="protein sequence ID" value="CAI5440263.1"/>
    <property type="molecule type" value="Genomic_DNA"/>
</dbReference>